<dbReference type="Proteomes" id="UP000038045">
    <property type="component" value="Unplaced"/>
</dbReference>
<feature type="transmembrane region" description="Helical" evidence="1">
    <location>
        <begin position="792"/>
        <end position="813"/>
    </location>
</feature>
<dbReference type="InterPro" id="IPR036179">
    <property type="entry name" value="Ig-like_dom_sf"/>
</dbReference>
<dbReference type="AlphaFoldDB" id="A0A0N4ZF67"/>
<feature type="domain" description="Immunoglobulin" evidence="3">
    <location>
        <begin position="673"/>
        <end position="765"/>
    </location>
</feature>
<name>A0A0N4ZF67_PARTI</name>
<evidence type="ECO:0000313" key="4">
    <source>
        <dbReference type="Proteomes" id="UP000038045"/>
    </source>
</evidence>
<protein>
    <submittedName>
        <fullName evidence="5">Ig-like domain-containing protein</fullName>
    </submittedName>
</protein>
<organism evidence="4 5">
    <name type="scientific">Parastrongyloides trichosuri</name>
    <name type="common">Possum-specific nematode worm</name>
    <dbReference type="NCBI Taxonomy" id="131310"/>
    <lineage>
        <taxon>Eukaryota</taxon>
        <taxon>Metazoa</taxon>
        <taxon>Ecdysozoa</taxon>
        <taxon>Nematoda</taxon>
        <taxon>Chromadorea</taxon>
        <taxon>Rhabditida</taxon>
        <taxon>Tylenchina</taxon>
        <taxon>Panagrolaimomorpha</taxon>
        <taxon>Strongyloidoidea</taxon>
        <taxon>Strongyloididae</taxon>
        <taxon>Parastrongyloides</taxon>
    </lineage>
</organism>
<evidence type="ECO:0000256" key="2">
    <source>
        <dbReference type="SAM" id="SignalP"/>
    </source>
</evidence>
<keyword evidence="1" id="KW-0472">Membrane</keyword>
<proteinExistence type="predicted"/>
<keyword evidence="1" id="KW-1133">Transmembrane helix</keyword>
<dbReference type="SMART" id="SM00409">
    <property type="entry name" value="IG"/>
    <property type="match status" value="3"/>
</dbReference>
<evidence type="ECO:0000313" key="5">
    <source>
        <dbReference type="WBParaSite" id="PTRK_0000639800.1"/>
    </source>
</evidence>
<keyword evidence="4" id="KW-1185">Reference proteome</keyword>
<dbReference type="InterPro" id="IPR003599">
    <property type="entry name" value="Ig_sub"/>
</dbReference>
<evidence type="ECO:0000259" key="3">
    <source>
        <dbReference type="SMART" id="SM00409"/>
    </source>
</evidence>
<feature type="chain" id="PRO_5005891616" evidence="2">
    <location>
        <begin position="21"/>
        <end position="828"/>
    </location>
</feature>
<feature type="domain" description="Immunoglobulin" evidence="3">
    <location>
        <begin position="562"/>
        <end position="650"/>
    </location>
</feature>
<evidence type="ECO:0000256" key="1">
    <source>
        <dbReference type="SAM" id="Phobius"/>
    </source>
</evidence>
<feature type="domain" description="Immunoglobulin" evidence="3">
    <location>
        <begin position="465"/>
        <end position="551"/>
    </location>
</feature>
<feature type="signal peptide" evidence="2">
    <location>
        <begin position="1"/>
        <end position="20"/>
    </location>
</feature>
<keyword evidence="2" id="KW-0732">Signal</keyword>
<dbReference type="WBParaSite" id="PTRK_0000639800.1">
    <property type="protein sequence ID" value="PTRK_0000639800.1"/>
    <property type="gene ID" value="PTRK_0000639800"/>
</dbReference>
<sequence>MRIRKLILIVFYLLNQGASSTHLPNHFNVSFKLSNKIKESDINNDISLYGIMFNQHTNKLDYTYLIGKLTKKDLKKSLITGALNLILESGKTNNYESKCKIDDITLTITTYKCIPQFHGIFIITDKDTFDENFIFEELSISFNRSKESFGYNNYKEYILKINSTKYDGSGFIQIKSIDNVSYQIYIRNPYLPYDGRKYRRYVKRYQSNSKAIENGKNSLILDFNAEVVNKMDAEISKYLTFLKQQHEIKMGVVNIKDMNSIKKYSTGNRIIDFYFFKNDAIYYEISCTQNNNIKIDCYEKDNQILVPFNESMLPVEKVHKINVNVTTLINGNIYQENVTQAIKLVKEKPISKKVNVIYRNKIAAFFCNNSGSEPILDKIWSLKKKGMGFAYDINEKFDKVIHGTKFWFGETDKNGKTYSILYANDTLFQKEYNLKCTITNKYGEGTLSYYVYALERVEQMLSFQSSHVRVLEGNSLHFVCEVLPGYKVRNLRIYSPEKGNIPRLMLNKSLTEHQVKAFVKNIKLSDGGKYICAGEINSEFSIEEELEIDVVLRKPEFPSGNFFTYHIDIGKPTKLDCPVITLSYDYIKWFFKSGIERNATIYPITGNESNYQIINDGTLKINRMEYKYSGDYIFEIHQAGEVYKCLFKVLTDFNDPYITFENNNRNIQKRSLSDKTILRTGKSIEIKCLIKFSQINDAQYSLIKVNGGTKKKIDFLNVERSNDSALLVYYKDHSTIEDSGTYICEMRTYYFKEYLITKKIYVFVTSNEDEARALIYIECKNTYNDIQFYETLSFVLICLGIAITFIVIVLFFSHLKVLKEIKKQIHDF</sequence>
<keyword evidence="1" id="KW-0812">Transmembrane</keyword>
<dbReference type="STRING" id="131310.A0A0N4ZF67"/>
<reference evidence="5" key="1">
    <citation type="submission" date="2017-02" db="UniProtKB">
        <authorList>
            <consortium name="WormBaseParasite"/>
        </authorList>
    </citation>
    <scope>IDENTIFICATION</scope>
</reference>
<dbReference type="SUPFAM" id="SSF48726">
    <property type="entry name" value="Immunoglobulin"/>
    <property type="match status" value="1"/>
</dbReference>
<accession>A0A0N4ZF67</accession>